<protein>
    <recommendedName>
        <fullName evidence="3">Endonuclease/exonuclease/phosphatase domain-containing protein</fullName>
    </recommendedName>
</protein>
<dbReference type="Gene3D" id="3.60.10.10">
    <property type="entry name" value="Endonuclease/exonuclease/phosphatase"/>
    <property type="match status" value="1"/>
</dbReference>
<keyword evidence="2" id="KW-1185">Reference proteome</keyword>
<dbReference type="InterPro" id="IPR036691">
    <property type="entry name" value="Endo/exonu/phosph_ase_sf"/>
</dbReference>
<evidence type="ECO:0008006" key="3">
    <source>
        <dbReference type="Google" id="ProtNLM"/>
    </source>
</evidence>
<proteinExistence type="predicted"/>
<dbReference type="EMBL" id="CACVKT020008919">
    <property type="protein sequence ID" value="CAC5418494.1"/>
    <property type="molecule type" value="Genomic_DNA"/>
</dbReference>
<evidence type="ECO:0000313" key="1">
    <source>
        <dbReference type="EMBL" id="CAC5418494.1"/>
    </source>
</evidence>
<accession>A0A6J8ECX4</accession>
<name>A0A6J8ECX4_MYTCO</name>
<dbReference type="Proteomes" id="UP000507470">
    <property type="component" value="Unassembled WGS sequence"/>
</dbReference>
<dbReference type="AlphaFoldDB" id="A0A6J8ECX4"/>
<organism evidence="1 2">
    <name type="scientific">Mytilus coruscus</name>
    <name type="common">Sea mussel</name>
    <dbReference type="NCBI Taxonomy" id="42192"/>
    <lineage>
        <taxon>Eukaryota</taxon>
        <taxon>Metazoa</taxon>
        <taxon>Spiralia</taxon>
        <taxon>Lophotrochozoa</taxon>
        <taxon>Mollusca</taxon>
        <taxon>Bivalvia</taxon>
        <taxon>Autobranchia</taxon>
        <taxon>Pteriomorphia</taxon>
        <taxon>Mytilida</taxon>
        <taxon>Mytiloidea</taxon>
        <taxon>Mytilidae</taxon>
        <taxon>Mytilinae</taxon>
        <taxon>Mytilus</taxon>
    </lineage>
</organism>
<dbReference type="OrthoDB" id="8906575at2759"/>
<dbReference type="SUPFAM" id="SSF56219">
    <property type="entry name" value="DNase I-like"/>
    <property type="match status" value="1"/>
</dbReference>
<gene>
    <name evidence="1" type="ORF">MCOR_50926</name>
</gene>
<evidence type="ECO:0000313" key="2">
    <source>
        <dbReference type="Proteomes" id="UP000507470"/>
    </source>
</evidence>
<reference evidence="1 2" key="1">
    <citation type="submission" date="2020-06" db="EMBL/GenBank/DDBJ databases">
        <authorList>
            <person name="Li R."/>
            <person name="Bekaert M."/>
        </authorList>
    </citation>
    <scope>NUCLEOTIDE SEQUENCE [LARGE SCALE GENOMIC DNA]</scope>
    <source>
        <strain evidence="2">wild</strain>
    </source>
</reference>
<sequence>MKSELINISKAMKSSTSEVNKIDKKLTSSVSDLRNECGKLKESFLDIQMKSTSNNLIFYNIPEAETEVCWLKDNNLIEIDGFAKVSCVNRKQNIGVRSEGGIAVVCKNYIVDGIFVEKKFEYGIVIIKLDKLFFNSFDDTCICFAYIPHEKSNFCQICEHDFHDIIENFVLEYKSKGSVIVCGDLNSRTGELYDNLETDNLDRLIYGVESDDIPSISKGRSMDKVTNVFGRKLLQMCYNTGLTIANGGLGDDGDGKFTFCSSKGQSVNDYVLVFTENYNRVADFNVLQFNAFSDHAPIFCELRLYPRLLTNNFPKTHNIIKWDSSKSHEYNQLLLQHSESLLTLVNNLSSADDVNDAVREISCVLHDNAFKVFGKTILVNNYTNVKRHNNEWFNAKCALERRRFNSSRNLYQRHSTDANRQLHILARNSYNKAKRVARASFKRAKGLELCKIAKTNPRKF</sequence>